<gene>
    <name evidence="1" type="ORF">J0A68_04925</name>
</gene>
<keyword evidence="2" id="KW-1185">Reference proteome</keyword>
<organism evidence="1 2">
    <name type="scientific">Algoriphagus oliviformis</name>
    <dbReference type="NCBI Taxonomy" id="2811231"/>
    <lineage>
        <taxon>Bacteria</taxon>
        <taxon>Pseudomonadati</taxon>
        <taxon>Bacteroidota</taxon>
        <taxon>Cytophagia</taxon>
        <taxon>Cytophagales</taxon>
        <taxon>Cyclobacteriaceae</taxon>
        <taxon>Algoriphagus</taxon>
    </lineage>
</organism>
<proteinExistence type="predicted"/>
<comment type="caution">
    <text evidence="1">The sequence shown here is derived from an EMBL/GenBank/DDBJ whole genome shotgun (WGS) entry which is preliminary data.</text>
</comment>
<evidence type="ECO:0008006" key="3">
    <source>
        <dbReference type="Google" id="ProtNLM"/>
    </source>
</evidence>
<protein>
    <recommendedName>
        <fullName evidence="3">6-bladed beta-propeller protein</fullName>
    </recommendedName>
</protein>
<dbReference type="EMBL" id="JAFKCT010000001">
    <property type="protein sequence ID" value="MBN7810288.1"/>
    <property type="molecule type" value="Genomic_DNA"/>
</dbReference>
<dbReference type="Proteomes" id="UP000664317">
    <property type="component" value="Unassembled WGS sequence"/>
</dbReference>
<dbReference type="PROSITE" id="PS51257">
    <property type="entry name" value="PROKAR_LIPOPROTEIN"/>
    <property type="match status" value="1"/>
</dbReference>
<evidence type="ECO:0000313" key="2">
    <source>
        <dbReference type="Proteomes" id="UP000664317"/>
    </source>
</evidence>
<name>A0ABS3C023_9BACT</name>
<reference evidence="1 2" key="1">
    <citation type="submission" date="2021-03" db="EMBL/GenBank/DDBJ databases">
        <title>novel species isolated from a fishpond in China.</title>
        <authorList>
            <person name="Lu H."/>
            <person name="Cai Z."/>
        </authorList>
    </citation>
    <scope>NUCLEOTIDE SEQUENCE [LARGE SCALE GENOMIC DNA]</scope>
    <source>
        <strain evidence="1 2">H41</strain>
    </source>
</reference>
<sequence length="365" mass="41992">MTFGRLFFCLLFALFSCQNPGDQTFSYQPVRSDKSLRVTDLGESLEVLEVQTRYPISGTPTILRSERHLYLFETDMVTTLYQLDLRGKVLRSLEFEEDGRLPAGYITQVMLRGDQIGIILSGDRVTWLSETLEEVGEEFLPVKAKFHFQGEVGNIAFTNRIADGDWEILTYDSVVRSRALPVDREAYGFYNLTYSQFSQWREGVLFSRAFNDTIYLWEGGEFRPLLHIDLGGRAFPREKLYGVTYPPDFAKVINSPEYSYLYGEVFGLDSQRIMIQLQDESRRKLAMMDFSSRELTIYPGIVDNSVSGVDLGIPQFSKDGILYFGLSGEQIQENIDRLPESFKHRLSDTYDESYFIFLLKVKESG</sequence>
<dbReference type="RefSeq" id="WP_206577068.1">
    <property type="nucleotide sequence ID" value="NZ_JAFKCT010000001.1"/>
</dbReference>
<accession>A0ABS3C023</accession>
<evidence type="ECO:0000313" key="1">
    <source>
        <dbReference type="EMBL" id="MBN7810288.1"/>
    </source>
</evidence>